<dbReference type="PANTHER" id="PTHR32086:SF0">
    <property type="entry name" value="FANCONI ANEMIA GROUP D2 PROTEIN"/>
    <property type="match status" value="1"/>
</dbReference>
<feature type="compositionally biased region" description="Basic and acidic residues" evidence="7">
    <location>
        <begin position="80"/>
        <end position="96"/>
    </location>
</feature>
<evidence type="ECO:0000256" key="1">
    <source>
        <dbReference type="ARBA" id="ARBA00004123"/>
    </source>
</evidence>
<feature type="coiled-coil region" evidence="6">
    <location>
        <begin position="224"/>
        <end position="251"/>
    </location>
</feature>
<evidence type="ECO:0000256" key="4">
    <source>
        <dbReference type="ARBA" id="ARBA00023242"/>
    </source>
</evidence>
<comment type="similarity">
    <text evidence="5">Belongs to the Fanconi anemia protein FANCD2 family.</text>
</comment>
<reference evidence="8" key="1">
    <citation type="submission" date="2015-11" db="EMBL/GenBank/DDBJ databases">
        <title>De novo transcriptome assembly of four potential Pierce s Disease insect vectors from Arizona vineyards.</title>
        <authorList>
            <person name="Tassone E.E."/>
        </authorList>
    </citation>
    <scope>NUCLEOTIDE SEQUENCE</scope>
</reference>
<feature type="compositionally biased region" description="Polar residues" evidence="7">
    <location>
        <begin position="53"/>
        <end position="79"/>
    </location>
</feature>
<dbReference type="PANTHER" id="PTHR32086">
    <property type="entry name" value="FANCONI ANEMIA GROUP D2 PROTEIN"/>
    <property type="match status" value="1"/>
</dbReference>
<evidence type="ECO:0000256" key="6">
    <source>
        <dbReference type="SAM" id="Coils"/>
    </source>
</evidence>
<evidence type="ECO:0000256" key="3">
    <source>
        <dbReference type="ARBA" id="ARBA00022843"/>
    </source>
</evidence>
<accession>A0A1B6EN47</accession>
<gene>
    <name evidence="8" type="ORF">g.14048</name>
</gene>
<dbReference type="InterPro" id="IPR011989">
    <property type="entry name" value="ARM-like"/>
</dbReference>
<dbReference type="GO" id="GO:0000793">
    <property type="term" value="C:condensed chromosome"/>
    <property type="evidence" value="ECO:0007669"/>
    <property type="project" value="TreeGrafter"/>
</dbReference>
<protein>
    <submittedName>
        <fullName evidence="8">Uncharacterized protein</fullName>
    </submittedName>
</protein>
<dbReference type="GO" id="GO:0005634">
    <property type="term" value="C:nucleus"/>
    <property type="evidence" value="ECO:0007669"/>
    <property type="project" value="UniProtKB-SubCell"/>
</dbReference>
<name>A0A1B6EN47_9HEMI</name>
<feature type="compositionally biased region" description="Polar residues" evidence="7">
    <location>
        <begin position="17"/>
        <end position="36"/>
    </location>
</feature>
<dbReference type="GO" id="GO:0007129">
    <property type="term" value="P:homologous chromosome pairing at meiosis"/>
    <property type="evidence" value="ECO:0007669"/>
    <property type="project" value="TreeGrafter"/>
</dbReference>
<evidence type="ECO:0000256" key="7">
    <source>
        <dbReference type="SAM" id="MobiDB-lite"/>
    </source>
</evidence>
<dbReference type="GO" id="GO:1990918">
    <property type="term" value="P:double-strand break repair involved in meiotic recombination"/>
    <property type="evidence" value="ECO:0007669"/>
    <property type="project" value="TreeGrafter"/>
</dbReference>
<dbReference type="SUPFAM" id="SSF48371">
    <property type="entry name" value="ARM repeat"/>
    <property type="match status" value="1"/>
</dbReference>
<dbReference type="InterPro" id="IPR016024">
    <property type="entry name" value="ARM-type_fold"/>
</dbReference>
<comment type="subcellular location">
    <subcellularLocation>
        <location evidence="1">Nucleus</location>
    </subcellularLocation>
</comment>
<dbReference type="AlphaFoldDB" id="A0A1B6EN47"/>
<feature type="non-terminal residue" evidence="8">
    <location>
        <position position="637"/>
    </location>
</feature>
<evidence type="ECO:0000256" key="5">
    <source>
        <dbReference type="ARBA" id="ARBA00093456"/>
    </source>
</evidence>
<sequence length="637" mass="71260">MYKRKTKSGGLGIVRTISKTQQSTVADKSENTNSNKTSQIQSTSRTTSKTQQNLVDTSENTNPNKTLPIQLSNRTPSKVDQNKSDDEVHSDPEPSPKRSRRFMTNCSSSIMKDLSFSTLQETRDNKTLTKAVKVKPKVGHSNNLNNKIEINNSTHQNKKLFDKSTLSTTSDHNNVQKKVKKTPVYNKKGTYLEELFEEAGLTLSDGTSPNVLKTDQAIFIRDINNAISSEGKELKRNVENLMKDLETYCNNIKCLKFAVFFTETSSECDVSRGDTQDSLMRMLLQVNCLQAPVTELLMDKLSKIVMDGTGGDDDTPILSWVRMILQCFRFMNSVLDGSSVNERLLDVVLATSDVTIQQEVILSLPDIISDGEHHHVALELSKLIRKSNPQLLASALEALTNLSLQPEVRAQVQPVLMKALHKVQPEFLPAILKFLFADNDPPLIDEIISYIRNEMDLAEIEGDVASIQVLVFSTLRDALLSSRTLPNIWQKNISSVKSQVEHKPIDVIMLLILLSTTNDPVRQKSVEGVFRNRIRSDLFTEALINETLKNYIAVIKEYFQVATKLAGALLRSTEPAVVEFASKMYIGMFENTDGLWCKWVLSDLQVCVGAGDANVARAALNVLQHLTNQHHNKVKPL</sequence>
<dbReference type="GO" id="GO:0036297">
    <property type="term" value="P:interstrand cross-link repair"/>
    <property type="evidence" value="ECO:0007669"/>
    <property type="project" value="TreeGrafter"/>
</dbReference>
<feature type="region of interest" description="Disordered" evidence="7">
    <location>
        <begin position="1"/>
        <end position="103"/>
    </location>
</feature>
<organism evidence="8">
    <name type="scientific">Cuerna arida</name>
    <dbReference type="NCBI Taxonomy" id="1464854"/>
    <lineage>
        <taxon>Eukaryota</taxon>
        <taxon>Metazoa</taxon>
        <taxon>Ecdysozoa</taxon>
        <taxon>Arthropoda</taxon>
        <taxon>Hexapoda</taxon>
        <taxon>Insecta</taxon>
        <taxon>Pterygota</taxon>
        <taxon>Neoptera</taxon>
        <taxon>Paraneoptera</taxon>
        <taxon>Hemiptera</taxon>
        <taxon>Auchenorrhyncha</taxon>
        <taxon>Membracoidea</taxon>
        <taxon>Cicadellidae</taxon>
        <taxon>Cicadellinae</taxon>
        <taxon>Proconiini</taxon>
        <taxon>Cuerna</taxon>
    </lineage>
</organism>
<evidence type="ECO:0000313" key="8">
    <source>
        <dbReference type="EMBL" id="JAS39349.1"/>
    </source>
</evidence>
<dbReference type="Pfam" id="PF14631">
    <property type="entry name" value="FancD2"/>
    <property type="match status" value="2"/>
</dbReference>
<proteinExistence type="inferred from homology"/>
<feature type="compositionally biased region" description="Low complexity" evidence="7">
    <location>
        <begin position="37"/>
        <end position="52"/>
    </location>
</feature>
<keyword evidence="4" id="KW-0539">Nucleus</keyword>
<evidence type="ECO:0000256" key="2">
    <source>
        <dbReference type="ARBA" id="ARBA00022499"/>
    </source>
</evidence>
<dbReference type="EMBL" id="GECZ01030420">
    <property type="protein sequence ID" value="JAS39349.1"/>
    <property type="molecule type" value="Transcribed_RNA"/>
</dbReference>
<dbReference type="GO" id="GO:0031573">
    <property type="term" value="P:mitotic intra-S DNA damage checkpoint signaling"/>
    <property type="evidence" value="ECO:0007669"/>
    <property type="project" value="TreeGrafter"/>
</dbReference>
<keyword evidence="3" id="KW-0832">Ubl conjugation</keyword>
<dbReference type="Gene3D" id="1.25.10.10">
    <property type="entry name" value="Leucine-rich Repeat Variant"/>
    <property type="match status" value="1"/>
</dbReference>
<keyword evidence="6" id="KW-0175">Coiled coil</keyword>
<dbReference type="InterPro" id="IPR029448">
    <property type="entry name" value="FANCD2"/>
</dbReference>
<keyword evidence="2" id="KW-1017">Isopeptide bond</keyword>
<dbReference type="GO" id="GO:0070182">
    <property type="term" value="F:DNA polymerase binding"/>
    <property type="evidence" value="ECO:0007669"/>
    <property type="project" value="TreeGrafter"/>
</dbReference>